<evidence type="ECO:0000256" key="1">
    <source>
        <dbReference type="SAM" id="Coils"/>
    </source>
</evidence>
<gene>
    <name evidence="6" type="ORF">BLNAU_2626</name>
</gene>
<feature type="coiled-coil region" evidence="1">
    <location>
        <begin position="788"/>
        <end position="818"/>
    </location>
</feature>
<evidence type="ECO:0000259" key="5">
    <source>
        <dbReference type="Pfam" id="PF23338"/>
    </source>
</evidence>
<dbReference type="EMBL" id="JARBJD010000011">
    <property type="protein sequence ID" value="KAK2962383.1"/>
    <property type="molecule type" value="Genomic_DNA"/>
</dbReference>
<dbReference type="Proteomes" id="UP001281761">
    <property type="component" value="Unassembled WGS sequence"/>
</dbReference>
<dbReference type="PANTHER" id="PTHR20991:SF0">
    <property type="entry name" value="PROTEIN PTHB1"/>
    <property type="match status" value="1"/>
</dbReference>
<evidence type="ECO:0000256" key="2">
    <source>
        <dbReference type="SAM" id="MobiDB-lite"/>
    </source>
</evidence>
<evidence type="ECO:0000313" key="6">
    <source>
        <dbReference type="EMBL" id="KAK2962383.1"/>
    </source>
</evidence>
<protein>
    <submittedName>
        <fullName evidence="6">BBS9 protein</fullName>
    </submittedName>
</protein>
<feature type="region of interest" description="Disordered" evidence="2">
    <location>
        <begin position="246"/>
        <end position="265"/>
    </location>
</feature>
<keyword evidence="7" id="KW-1185">Reference proteome</keyword>
<dbReference type="InterPro" id="IPR055363">
    <property type="entry name" value="PTHB1_hp_dom"/>
</dbReference>
<dbReference type="InterPro" id="IPR026511">
    <property type="entry name" value="PTHB1"/>
</dbReference>
<organism evidence="6 7">
    <name type="scientific">Blattamonas nauphoetae</name>
    <dbReference type="NCBI Taxonomy" id="2049346"/>
    <lineage>
        <taxon>Eukaryota</taxon>
        <taxon>Metamonada</taxon>
        <taxon>Preaxostyla</taxon>
        <taxon>Oxymonadida</taxon>
        <taxon>Blattamonas</taxon>
    </lineage>
</organism>
<evidence type="ECO:0000259" key="4">
    <source>
        <dbReference type="Pfam" id="PF23337"/>
    </source>
</evidence>
<keyword evidence="1" id="KW-0175">Coiled coil</keyword>
<dbReference type="PANTHER" id="PTHR20991">
    <property type="entry name" value="PARATHYROID HORMONE-RESPONSIVE B1 GENE"/>
    <property type="match status" value="1"/>
</dbReference>
<name>A0ABQ9YF41_9EUKA</name>
<feature type="domain" description="PTHB1 hairpin" evidence="5">
    <location>
        <begin position="779"/>
        <end position="879"/>
    </location>
</feature>
<evidence type="ECO:0000313" key="7">
    <source>
        <dbReference type="Proteomes" id="UP001281761"/>
    </source>
</evidence>
<dbReference type="InterPro" id="IPR055362">
    <property type="entry name" value="PTHB1_pf_dom"/>
</dbReference>
<sequence>MSLFNTREWWTHKPGTSEEYGTMSMAVGNVDNSSSKHDKIVTGSMEGTLRIFLPRRNEYTVNDLMLEEELNEPILQVSIGKFLGGTPRLAIAVLHPRRLVVYSVVIINPDGGHAYEATEGCFYGLTKNYEHKLPRNSHSFCYGPFGGVHERDFICVQSMDGCYSFFEQEVRGFDRVLHDFLIPGPFTYLQSRDSFIISLSTMEVVCIKYRTFADTVGATPQYIHNTKPTDTSSLLGKLASGEMRMSGVSDPLSGPPSVIGDSMRGGSLSKGLKEEWRANIGENPVAIFVGRCSRMLESSQTDIIVVGEHSLFILKETGGMRRQKRFDRDPAVCAMYPVQGNQDLSVSLSHSNIIVVTFDGVLLVVDDQQTKWASTINRVPVVVSVGSFGDVRNLIVLLMDDGETRLCYLGTDPTSTKAQDADAEEIDYEEVDREQRRLRAIIRNASSGTAAVETTTSQLLSLQAQVPSEPDNPHLSGDLLVTGLDDLGLSMIKGVDTKLRREYQFGGTSANPPKGMGKGDKNAKKIACSFTLRLVIESFLSSDLLHFLHQRHQEEMVHRGAASSDTDSIELSGVKIQLKLPFPYLAIPPSSLRAGSKASNLSPSLSVSLPPIKLTSQMAPLSLDFTVVVPSDTLFTSLNAMASIVYSDPFTNGVRNSTCSFLLPLLSAYRPIPPIKGSNFKLTIDSNKPALAITTLFEDLQLSSDVTSQPSVLSFLSPSGHDASILVSMNTGRYRVQSTTLDGLRVISEELQMRIRDHYAEDDENDEQEPLLLTTSDPIPFGVVLPLIDAHFEIRQNLRETVNDMEKKANLLRAIEKRLLVRCKEKSVSNLSNMDVFFDQTINEQRNNIYRASHLFEELSASSIRLDNAMAVLTFIAELKLQLEGVEREVCHNVIPSPIDSLTPLCLSTEYSSIPSHVIANSLLSQPSSTIVGGWEETTYLSILRAMRSMTRPRKDDGIHDGIETGTIPPLPQFPTDTGALKTTIQQFYEKLSKGYRLGASAAQ</sequence>
<comment type="caution">
    <text evidence="6">The sequence shown here is derived from an EMBL/GenBank/DDBJ whole genome shotgun (WGS) entry which is preliminary data.</text>
</comment>
<dbReference type="Pfam" id="PF23338">
    <property type="entry name" value="PTHB1_hp"/>
    <property type="match status" value="1"/>
</dbReference>
<feature type="domain" description="PTHB1 N-terminal" evidence="3">
    <location>
        <begin position="1"/>
        <end position="413"/>
    </location>
</feature>
<dbReference type="Pfam" id="PF23337">
    <property type="entry name" value="PTHB1_pf"/>
    <property type="match status" value="1"/>
</dbReference>
<reference evidence="6 7" key="1">
    <citation type="journal article" date="2022" name="bioRxiv">
        <title>Genomics of Preaxostyla Flagellates Illuminates Evolutionary Transitions and the Path Towards Mitochondrial Loss.</title>
        <authorList>
            <person name="Novak L.V.F."/>
            <person name="Treitli S.C."/>
            <person name="Pyrih J."/>
            <person name="Halakuc P."/>
            <person name="Pipaliya S.V."/>
            <person name="Vacek V."/>
            <person name="Brzon O."/>
            <person name="Soukal P."/>
            <person name="Eme L."/>
            <person name="Dacks J.B."/>
            <person name="Karnkowska A."/>
            <person name="Elias M."/>
            <person name="Hampl V."/>
        </authorList>
    </citation>
    <scope>NUCLEOTIDE SEQUENCE [LARGE SCALE GENOMIC DNA]</scope>
    <source>
        <strain evidence="6">NAU3</strain>
        <tissue evidence="6">Gut</tissue>
    </source>
</reference>
<accession>A0ABQ9YF41</accession>
<proteinExistence type="predicted"/>
<feature type="domain" description="PTHB1 platform" evidence="4">
    <location>
        <begin position="664"/>
        <end position="765"/>
    </location>
</feature>
<dbReference type="InterPro" id="IPR028073">
    <property type="entry name" value="PHTB1_N_dom"/>
</dbReference>
<evidence type="ECO:0000259" key="3">
    <source>
        <dbReference type="Pfam" id="PF14727"/>
    </source>
</evidence>
<dbReference type="Pfam" id="PF14727">
    <property type="entry name" value="PHTB1_N"/>
    <property type="match status" value="1"/>
</dbReference>